<name>A0A0K2UR27_LEPSM</name>
<organism evidence="1">
    <name type="scientific">Lepeophtheirus salmonis</name>
    <name type="common">Salmon louse</name>
    <name type="synonym">Caligus salmonis</name>
    <dbReference type="NCBI Taxonomy" id="72036"/>
    <lineage>
        <taxon>Eukaryota</taxon>
        <taxon>Metazoa</taxon>
        <taxon>Ecdysozoa</taxon>
        <taxon>Arthropoda</taxon>
        <taxon>Crustacea</taxon>
        <taxon>Multicrustacea</taxon>
        <taxon>Hexanauplia</taxon>
        <taxon>Copepoda</taxon>
        <taxon>Siphonostomatoida</taxon>
        <taxon>Caligidae</taxon>
        <taxon>Lepeophtheirus</taxon>
    </lineage>
</organism>
<proteinExistence type="predicted"/>
<protein>
    <submittedName>
        <fullName evidence="1">Uncharacterized protein</fullName>
    </submittedName>
</protein>
<feature type="non-terminal residue" evidence="1">
    <location>
        <position position="1"/>
    </location>
</feature>
<evidence type="ECO:0000313" key="1">
    <source>
        <dbReference type="EMBL" id="CDW40322.1"/>
    </source>
</evidence>
<reference evidence="1" key="1">
    <citation type="submission" date="2014-05" db="EMBL/GenBank/DDBJ databases">
        <authorList>
            <person name="Chronopoulou M."/>
        </authorList>
    </citation>
    <scope>NUCLEOTIDE SEQUENCE</scope>
    <source>
        <tissue evidence="1">Whole organism</tissue>
    </source>
</reference>
<dbReference type="AlphaFoldDB" id="A0A0K2UR27"/>
<dbReference type="EMBL" id="HACA01022961">
    <property type="protein sequence ID" value="CDW40322.1"/>
    <property type="molecule type" value="Transcribed_RNA"/>
</dbReference>
<sequence length="40" mass="4414">TNKLNLKNVLIQVASLQKLVQKFPNPNQEASDAIGCTYVI</sequence>
<accession>A0A0K2UR27</accession>